<evidence type="ECO:0000313" key="3">
    <source>
        <dbReference type="Proteomes" id="UP001289374"/>
    </source>
</evidence>
<name>A0AAE1W3W8_9LAMI</name>
<sequence>MAGAPLEEASKEEKWLLHVDRSSTTQGSGLGILPYNTSQAKIPLEHTSDISNRRLEDSHAPMTGRGTPHQKLWEAARYFLPTMKQDARQLVDKCKKCQKHSSLIHQSVEPLTTMLSPCPFAQWGMDIVGPFPLALGQRIFL</sequence>
<reference evidence="2" key="1">
    <citation type="submission" date="2020-06" db="EMBL/GenBank/DDBJ databases">
        <authorList>
            <person name="Li T."/>
            <person name="Hu X."/>
            <person name="Zhang T."/>
            <person name="Song X."/>
            <person name="Zhang H."/>
            <person name="Dai N."/>
            <person name="Sheng W."/>
            <person name="Hou X."/>
            <person name="Wei L."/>
        </authorList>
    </citation>
    <scope>NUCLEOTIDE SEQUENCE</scope>
    <source>
        <strain evidence="2">K16</strain>
        <tissue evidence="2">Leaf</tissue>
    </source>
</reference>
<feature type="compositionally biased region" description="Basic and acidic residues" evidence="1">
    <location>
        <begin position="43"/>
        <end position="59"/>
    </location>
</feature>
<dbReference type="EMBL" id="JACGWL010000015">
    <property type="protein sequence ID" value="KAK4386296.1"/>
    <property type="molecule type" value="Genomic_DNA"/>
</dbReference>
<evidence type="ECO:0008006" key="4">
    <source>
        <dbReference type="Google" id="ProtNLM"/>
    </source>
</evidence>
<gene>
    <name evidence="2" type="ORF">Sango_2500200</name>
</gene>
<reference evidence="2" key="2">
    <citation type="journal article" date="2024" name="Plant">
        <title>Genomic evolution and insights into agronomic trait innovations of Sesamum species.</title>
        <authorList>
            <person name="Miao H."/>
            <person name="Wang L."/>
            <person name="Qu L."/>
            <person name="Liu H."/>
            <person name="Sun Y."/>
            <person name="Le M."/>
            <person name="Wang Q."/>
            <person name="Wei S."/>
            <person name="Zheng Y."/>
            <person name="Lin W."/>
            <person name="Duan Y."/>
            <person name="Cao H."/>
            <person name="Xiong S."/>
            <person name="Wang X."/>
            <person name="Wei L."/>
            <person name="Li C."/>
            <person name="Ma Q."/>
            <person name="Ju M."/>
            <person name="Zhao R."/>
            <person name="Li G."/>
            <person name="Mu C."/>
            <person name="Tian Q."/>
            <person name="Mei H."/>
            <person name="Zhang T."/>
            <person name="Gao T."/>
            <person name="Zhang H."/>
        </authorList>
    </citation>
    <scope>NUCLEOTIDE SEQUENCE</scope>
    <source>
        <strain evidence="2">K16</strain>
    </source>
</reference>
<comment type="caution">
    <text evidence="2">The sequence shown here is derived from an EMBL/GenBank/DDBJ whole genome shotgun (WGS) entry which is preliminary data.</text>
</comment>
<dbReference type="Gene3D" id="1.10.340.70">
    <property type="match status" value="1"/>
</dbReference>
<keyword evidence="3" id="KW-1185">Reference proteome</keyword>
<dbReference type="PANTHER" id="PTHR47266">
    <property type="entry name" value="ENDONUCLEASE-RELATED"/>
    <property type="match status" value="1"/>
</dbReference>
<dbReference type="Proteomes" id="UP001289374">
    <property type="component" value="Unassembled WGS sequence"/>
</dbReference>
<evidence type="ECO:0000313" key="2">
    <source>
        <dbReference type="EMBL" id="KAK4386296.1"/>
    </source>
</evidence>
<organism evidence="2 3">
    <name type="scientific">Sesamum angolense</name>
    <dbReference type="NCBI Taxonomy" id="2727404"/>
    <lineage>
        <taxon>Eukaryota</taxon>
        <taxon>Viridiplantae</taxon>
        <taxon>Streptophyta</taxon>
        <taxon>Embryophyta</taxon>
        <taxon>Tracheophyta</taxon>
        <taxon>Spermatophyta</taxon>
        <taxon>Magnoliopsida</taxon>
        <taxon>eudicotyledons</taxon>
        <taxon>Gunneridae</taxon>
        <taxon>Pentapetalae</taxon>
        <taxon>asterids</taxon>
        <taxon>lamiids</taxon>
        <taxon>Lamiales</taxon>
        <taxon>Pedaliaceae</taxon>
        <taxon>Sesamum</taxon>
    </lineage>
</organism>
<feature type="region of interest" description="Disordered" evidence="1">
    <location>
        <begin position="43"/>
        <end position="67"/>
    </location>
</feature>
<dbReference type="AlphaFoldDB" id="A0AAE1W3W8"/>
<evidence type="ECO:0000256" key="1">
    <source>
        <dbReference type="SAM" id="MobiDB-lite"/>
    </source>
</evidence>
<dbReference type="InterPro" id="IPR052160">
    <property type="entry name" value="Gypsy_RT_Integrase-like"/>
</dbReference>
<accession>A0AAE1W3W8</accession>
<proteinExistence type="predicted"/>
<protein>
    <recommendedName>
        <fullName evidence="4">Integrase zinc-binding domain-containing protein</fullName>
    </recommendedName>
</protein>